<dbReference type="Proteomes" id="UP000054549">
    <property type="component" value="Unassembled WGS sequence"/>
</dbReference>
<evidence type="ECO:0000313" key="2">
    <source>
        <dbReference type="Proteomes" id="UP000054549"/>
    </source>
</evidence>
<evidence type="ECO:0000313" key="1">
    <source>
        <dbReference type="EMBL" id="KIL71182.1"/>
    </source>
</evidence>
<protein>
    <submittedName>
        <fullName evidence="1">Uncharacterized protein</fullName>
    </submittedName>
</protein>
<dbReference type="HOGENOM" id="CLU_2405241_0_0_1"/>
<gene>
    <name evidence="1" type="ORF">M378DRAFT_154667</name>
</gene>
<proteinExistence type="predicted"/>
<accession>A0A0C2X9X2</accession>
<keyword evidence="2" id="KW-1185">Reference proteome</keyword>
<dbReference type="InParanoid" id="A0A0C2X9X2"/>
<dbReference type="AlphaFoldDB" id="A0A0C2X9X2"/>
<organism evidence="1 2">
    <name type="scientific">Amanita muscaria (strain Koide BX008)</name>
    <dbReference type="NCBI Taxonomy" id="946122"/>
    <lineage>
        <taxon>Eukaryota</taxon>
        <taxon>Fungi</taxon>
        <taxon>Dikarya</taxon>
        <taxon>Basidiomycota</taxon>
        <taxon>Agaricomycotina</taxon>
        <taxon>Agaricomycetes</taxon>
        <taxon>Agaricomycetidae</taxon>
        <taxon>Agaricales</taxon>
        <taxon>Pluteineae</taxon>
        <taxon>Amanitaceae</taxon>
        <taxon>Amanita</taxon>
    </lineage>
</organism>
<reference evidence="1 2" key="1">
    <citation type="submission" date="2014-04" db="EMBL/GenBank/DDBJ databases">
        <title>Evolutionary Origins and Diversification of the Mycorrhizal Mutualists.</title>
        <authorList>
            <consortium name="DOE Joint Genome Institute"/>
            <consortium name="Mycorrhizal Genomics Consortium"/>
            <person name="Kohler A."/>
            <person name="Kuo A."/>
            <person name="Nagy L.G."/>
            <person name="Floudas D."/>
            <person name="Copeland A."/>
            <person name="Barry K.W."/>
            <person name="Cichocki N."/>
            <person name="Veneault-Fourrey C."/>
            <person name="LaButti K."/>
            <person name="Lindquist E.A."/>
            <person name="Lipzen A."/>
            <person name="Lundell T."/>
            <person name="Morin E."/>
            <person name="Murat C."/>
            <person name="Riley R."/>
            <person name="Ohm R."/>
            <person name="Sun H."/>
            <person name="Tunlid A."/>
            <person name="Henrissat B."/>
            <person name="Grigoriev I.V."/>
            <person name="Hibbett D.S."/>
            <person name="Martin F."/>
        </authorList>
    </citation>
    <scope>NUCLEOTIDE SEQUENCE [LARGE SCALE GENOMIC DNA]</scope>
    <source>
        <strain evidence="1 2">Koide BX008</strain>
    </source>
</reference>
<feature type="non-terminal residue" evidence="1">
    <location>
        <position position="93"/>
    </location>
</feature>
<dbReference type="EMBL" id="KN818222">
    <property type="protein sequence ID" value="KIL71182.1"/>
    <property type="molecule type" value="Genomic_DNA"/>
</dbReference>
<sequence length="93" mass="10076">MLKLAVNGNGLGESGNGVGREARLRINFVEAADFKLVNVAVREAAKMDGDAIFIGFKFYAFCRLDVCCLFAQRETGRLGGRCLDQQGSAPKEC</sequence>
<name>A0A0C2X9X2_AMAMK</name>